<name>A0AAE4MKX7_9EURY</name>
<feature type="domain" description="DUF2110" evidence="1">
    <location>
        <begin position="79"/>
        <end position="167"/>
    </location>
</feature>
<dbReference type="InterPro" id="IPR056756">
    <property type="entry name" value="DUF2110_central"/>
</dbReference>
<dbReference type="Pfam" id="PF24872">
    <property type="entry name" value="DUF2110_N"/>
    <property type="match status" value="1"/>
</dbReference>
<proteinExistence type="predicted"/>
<dbReference type="RefSeq" id="WP_338099978.1">
    <property type="nucleotide sequence ID" value="NZ_JAWDKD010000020.1"/>
</dbReference>
<feature type="domain" description="DUF2110" evidence="3">
    <location>
        <begin position="171"/>
        <end position="236"/>
    </location>
</feature>
<accession>A0AAE4MKX7</accession>
<comment type="caution">
    <text evidence="4">The sequence shown here is derived from an EMBL/GenBank/DDBJ whole genome shotgun (WGS) entry which is preliminary data.</text>
</comment>
<dbReference type="InterPro" id="IPR056757">
    <property type="entry name" value="DUF2110_C"/>
</dbReference>
<evidence type="ECO:0008006" key="6">
    <source>
        <dbReference type="Google" id="ProtNLM"/>
    </source>
</evidence>
<gene>
    <name evidence="4" type="ORF">MsAg5_14380</name>
</gene>
<evidence type="ECO:0000313" key="5">
    <source>
        <dbReference type="Proteomes" id="UP001271789"/>
    </source>
</evidence>
<dbReference type="Pfam" id="PF09883">
    <property type="entry name" value="DUF2110"/>
    <property type="match status" value="1"/>
</dbReference>
<dbReference type="Proteomes" id="UP001271789">
    <property type="component" value="Unassembled WGS sequence"/>
</dbReference>
<evidence type="ECO:0000259" key="1">
    <source>
        <dbReference type="Pfam" id="PF09883"/>
    </source>
</evidence>
<evidence type="ECO:0000259" key="2">
    <source>
        <dbReference type="Pfam" id="PF24872"/>
    </source>
</evidence>
<dbReference type="AlphaFoldDB" id="A0AAE4MKX7"/>
<dbReference type="EMBL" id="JAWDKD010000020">
    <property type="protein sequence ID" value="MDV0447538.1"/>
    <property type="molecule type" value="Genomic_DNA"/>
</dbReference>
<feature type="domain" description="DUF2110" evidence="2">
    <location>
        <begin position="3"/>
        <end position="72"/>
    </location>
</feature>
<evidence type="ECO:0000259" key="3">
    <source>
        <dbReference type="Pfam" id="PF24873"/>
    </source>
</evidence>
<organism evidence="4 5">
    <name type="scientific">Methanolapillus africanus</name>
    <dbReference type="NCBI Taxonomy" id="3028297"/>
    <lineage>
        <taxon>Archaea</taxon>
        <taxon>Methanobacteriati</taxon>
        <taxon>Methanobacteriota</taxon>
        <taxon>Stenosarchaea group</taxon>
        <taxon>Methanomicrobia</taxon>
        <taxon>Methanosarcinales</taxon>
        <taxon>Methanosarcinaceae</taxon>
        <taxon>Methanolapillus</taxon>
    </lineage>
</organism>
<reference evidence="4" key="1">
    <citation type="submission" date="2023-06" db="EMBL/GenBank/DDBJ databases">
        <title>Genome sequence of Methanosarcinaceae archaeon Ag5.</title>
        <authorList>
            <person name="Protasov E."/>
            <person name="Platt K."/>
            <person name="Poehlein A."/>
            <person name="Daniel R."/>
            <person name="Brune A."/>
        </authorList>
    </citation>
    <scope>NUCLEOTIDE SEQUENCE</scope>
    <source>
        <strain evidence="4">Ag5</strain>
    </source>
</reference>
<keyword evidence="5" id="KW-1185">Reference proteome</keyword>
<dbReference type="InterPro" id="IPR056758">
    <property type="entry name" value="DUF2110_N"/>
</dbReference>
<dbReference type="Pfam" id="PF24873">
    <property type="entry name" value="DUF2110_C"/>
    <property type="match status" value="1"/>
</dbReference>
<protein>
    <recommendedName>
        <fullName evidence="6">DUF2110 family protein</fullName>
    </recommendedName>
</protein>
<evidence type="ECO:0000313" key="4">
    <source>
        <dbReference type="EMBL" id="MDV0447538.1"/>
    </source>
</evidence>
<sequence>MIIELLQPVYGHEENAKKSLKAFMDEEFKDLDVAFEILSPKVAGKKHLSVMVSGDDEEVSANFLYNAFGKPLQKSDAVPGETYKGFISKIEPDQITVDIGFDAIVSAMSLSTLGAGNAGQIAARFGMIPYLPVTVTIPTGSVPADELWAVGKVNFSKEQIDLWWTWKKSSTDRIFLNNATRSQVKAALKKKRHGRDVYGVERLGLMECVVICNEKTDGPGIVASIGKLLPSQMGVLLADKKSVK</sequence>